<gene>
    <name evidence="2" type="primary">fchR</name>
    <name evidence="2" type="ordered locus">BpOF4_11075</name>
</gene>
<dbReference type="STRING" id="398511.BpOF4_11075"/>
<dbReference type="GO" id="GO:0003824">
    <property type="term" value="F:catalytic activity"/>
    <property type="evidence" value="ECO:0007669"/>
    <property type="project" value="UniProtKB-ARBA"/>
</dbReference>
<evidence type="ECO:0000313" key="2">
    <source>
        <dbReference type="EMBL" id="ADC50268.1"/>
    </source>
</evidence>
<name>D3FV67_ALKPO</name>
<evidence type="ECO:0000259" key="1">
    <source>
        <dbReference type="Pfam" id="PF06276"/>
    </source>
</evidence>
<reference evidence="2 3" key="1">
    <citation type="journal article" date="2011" name="Environ. Microbiol.">
        <title>Genome of alkaliphilic Bacillus pseudofirmus OF4 reveals adaptations that support the ability to grow in an external pH range from 7.5 to 11.4.</title>
        <authorList>
            <person name="Janto B."/>
            <person name="Ahmed A."/>
            <person name="Ito M."/>
            <person name="Liu J."/>
            <person name="Hicks D.B."/>
            <person name="Pagni S."/>
            <person name="Fackelmayer O.J."/>
            <person name="Smith T.A."/>
            <person name="Earl J."/>
            <person name="Elbourne L.D."/>
            <person name="Hassan K."/>
            <person name="Paulsen I.T."/>
            <person name="Kolsto A.B."/>
            <person name="Tourasse N.J."/>
            <person name="Ehrlich G.D."/>
            <person name="Boissy R."/>
            <person name="Ivey D.M."/>
            <person name="Li G."/>
            <person name="Xue Y."/>
            <person name="Ma Y."/>
            <person name="Hu F.Z."/>
            <person name="Krulwich T.A."/>
        </authorList>
    </citation>
    <scope>NUCLEOTIDE SEQUENCE [LARGE SCALE GENOMIC DNA]</scope>
    <source>
        <strain evidence="3">ATCC BAA-2126 / JCM 17055 / OF4</strain>
    </source>
</reference>
<dbReference type="Pfam" id="PF06276">
    <property type="entry name" value="FhuF"/>
    <property type="match status" value="1"/>
</dbReference>
<proteinExistence type="predicted"/>
<dbReference type="Proteomes" id="UP000001544">
    <property type="component" value="Chromosome"/>
</dbReference>
<dbReference type="KEGG" id="bpf:BpOF4_11075"/>
<dbReference type="InterPro" id="IPR022770">
    <property type="entry name" value="IucA/IucC-like_C"/>
</dbReference>
<keyword evidence="3" id="KW-1185">Reference proteome</keyword>
<dbReference type="eggNOG" id="COG4114">
    <property type="taxonomic scope" value="Bacteria"/>
</dbReference>
<organism evidence="2 3">
    <name type="scientific">Alkalihalophilus pseudofirmus (strain ATCC BAA-2126 / JCM 17055 / OF4)</name>
    <name type="common">Bacillus pseudofirmus</name>
    <dbReference type="NCBI Taxonomy" id="398511"/>
    <lineage>
        <taxon>Bacteria</taxon>
        <taxon>Bacillati</taxon>
        <taxon>Bacillota</taxon>
        <taxon>Bacilli</taxon>
        <taxon>Bacillales</taxon>
        <taxon>Bacillaceae</taxon>
        <taxon>Alkalihalophilus</taxon>
    </lineage>
</organism>
<sequence length="242" mass="28541">MILTKLSAEEISALESTRMNFQLNQTYPLSCKSEELFDDHFLLSYLERVKKEVQAPDLLVAASIFSKRYSLVVTLPALMMMTVYNKRMSWKTEDLVLTDSLSEEWWLPGIFHQHIVTYEIDDDHRLQQQEILFKELFAYHLSPLWSKLNKLSGIPVPTLWENAFSYIKWFYETVLPEKADPPRVEDDFEWIGNADGNLFASRKNPFQSFWHDAKRHKEMRRTCCFAYKCSSDKIMCNSCPKK</sequence>
<dbReference type="RefSeq" id="WP_012957634.1">
    <property type="nucleotide sequence ID" value="NC_013791.2"/>
</dbReference>
<dbReference type="AlphaFoldDB" id="D3FV67"/>
<evidence type="ECO:0000313" key="3">
    <source>
        <dbReference type="Proteomes" id="UP000001544"/>
    </source>
</evidence>
<protein>
    <submittedName>
        <fullName evidence="2">Ferric Iron Reductase</fullName>
    </submittedName>
</protein>
<accession>D3FV67</accession>
<dbReference type="EMBL" id="CP001878">
    <property type="protein sequence ID" value="ADC50268.1"/>
    <property type="molecule type" value="Genomic_DNA"/>
</dbReference>
<dbReference type="HOGENOM" id="CLU_069996_1_0_9"/>
<feature type="domain" description="Aerobactin siderophore biosynthesis IucA/IucC-like C-terminal" evidence="1">
    <location>
        <begin position="63"/>
        <end position="188"/>
    </location>
</feature>